<reference evidence="1" key="1">
    <citation type="submission" date="2023-04" db="EMBL/GenBank/DDBJ databases">
        <title>Draft Genome sequencing of Naganishia species isolated from polar environments using Oxford Nanopore Technology.</title>
        <authorList>
            <person name="Leo P."/>
            <person name="Venkateswaran K."/>
        </authorList>
    </citation>
    <scope>NUCLEOTIDE SEQUENCE</scope>
    <source>
        <strain evidence="1">MNA-CCFEE 5262</strain>
    </source>
</reference>
<dbReference type="Proteomes" id="UP001230649">
    <property type="component" value="Unassembled WGS sequence"/>
</dbReference>
<proteinExistence type="predicted"/>
<comment type="caution">
    <text evidence="1">The sequence shown here is derived from an EMBL/GenBank/DDBJ whole genome shotgun (WGS) entry which is preliminary data.</text>
</comment>
<accession>A0ACC2V668</accession>
<organism evidence="1 2">
    <name type="scientific">Naganishia adeliensis</name>
    <dbReference type="NCBI Taxonomy" id="92952"/>
    <lineage>
        <taxon>Eukaryota</taxon>
        <taxon>Fungi</taxon>
        <taxon>Dikarya</taxon>
        <taxon>Basidiomycota</taxon>
        <taxon>Agaricomycotina</taxon>
        <taxon>Tremellomycetes</taxon>
        <taxon>Filobasidiales</taxon>
        <taxon>Filobasidiaceae</taxon>
        <taxon>Naganishia</taxon>
    </lineage>
</organism>
<gene>
    <name evidence="1" type="ORF">QFC20_006817</name>
</gene>
<evidence type="ECO:0000313" key="2">
    <source>
        <dbReference type="Proteomes" id="UP001230649"/>
    </source>
</evidence>
<evidence type="ECO:0000313" key="1">
    <source>
        <dbReference type="EMBL" id="KAJ9094839.1"/>
    </source>
</evidence>
<dbReference type="EMBL" id="JASBWS010000133">
    <property type="protein sequence ID" value="KAJ9094839.1"/>
    <property type="molecule type" value="Genomic_DNA"/>
</dbReference>
<sequence>MAAPAVAANAETLDLKKTGKRDALIAIEKKAQQYWLDHKVFEIDAPPPPAATYAESVDPATAPMTPSEIRAQNPKWLGTFPYPYMNGSLHLGHAFSISKIEFACGFERMLGKRALFPLGFHCTGMPIKSSADKLIREMELFGADFERYQDPEVANEADQLSAPTAPQNEKDLVAAPAVSSDPSKAKKGKLAAKSTGLTYQFQIMELLGIPREEIKKFADPIYWMKYFPPIAQQDCNAMGARIDWRRSFVTSMSFGDCGSGRIQRNNQDSSVRYSPADVNPYYDSFVRWQMNELKAQGRIKFGERYTIYSPKDDQPCMDHDRASGEGVGPQEYTAIKMKVVEWSEGVSEDVKKAVEGKQVYMVAATLRPETMYGQTNCFVGTGINYGIYQASATEAFLITERAARNMAFQGTFEDRGKLHKLTEVKGADLVGTKVNPPFGVLPEIYVVPMEGVLANKGTGVVSCVPSDSPDDYATLMDLRKKAEYYKIKPEWVAHEPIPVLNTPAYGDVTAAALVAKLKINSQKDKVQLAEAKDIAYKEGFNNGTMLVGDFNGRPVQEAKPLVRKQLIDAGLAVAYAEPENQVISRSADECVVALCDQWYLDYGVEDWKAKAKILVERMNTFFPEVRHSFDAVLDWLNQWACARSYGLGSKLPWDPQFLVESLSDSTIYMSYYTIANLLHQGSIYGDKVGPLGITADQMTDEVWRYVLTDGPFPEGQSLEKEKAAQLKYNYQYFYPMDVRSSGKDLIPNHLTFCIYIHAALFSEEYWPKAMRANGHLMLNGKKMSKSTGNFLTLGEAVKKFGADATRLTLADAGDELTDANFEELTANAAILRLHTATDWASEMKAARSQGELRTGEWNSHDKAFKLEMDVLNKRTKKAYVDTVYKDSLKYGYYEYQSARDWYREVTLPENGGDGMHADLIFHFLRTSALMAQPFIPHYAEFIWRDILEETTTVQSALWPEVEGPSDEGVLAQLQYMRGVLSNMRSTEAAMTKKKGKGKTITYDPSKPRSARIFVASKYPAWQDGAIDVLREVYDENSKSVDDKLLREKLQASGLIKDKRIMPFISLIKRKLVTAGTSVFARELPYSEIDALTSLVPYIKSSMKLEEVAVVSVEDALAQIEKSETRGEGWDKTIVERAEPESPEILFWNC</sequence>
<name>A0ACC2V668_9TREE</name>
<keyword evidence="2" id="KW-1185">Reference proteome</keyword>
<protein>
    <submittedName>
        <fullName evidence="1">Uncharacterized protein</fullName>
    </submittedName>
</protein>